<feature type="compositionally biased region" description="Basic residues" evidence="1">
    <location>
        <begin position="1"/>
        <end position="22"/>
    </location>
</feature>
<feature type="region of interest" description="Disordered" evidence="1">
    <location>
        <begin position="1"/>
        <end position="50"/>
    </location>
</feature>
<sequence length="79" mass="8769">MKLPRNHHPRSIHSMCSKRAHLSKRDGKAEGVLGPPSPNLRRAGGAARRYRRDGVRCATLASCRQCTNEWLSQCTPMSG</sequence>
<organism evidence="2 3">
    <name type="scientific">Xylaria flabelliformis</name>
    <dbReference type="NCBI Taxonomy" id="2512241"/>
    <lineage>
        <taxon>Eukaryota</taxon>
        <taxon>Fungi</taxon>
        <taxon>Dikarya</taxon>
        <taxon>Ascomycota</taxon>
        <taxon>Pezizomycotina</taxon>
        <taxon>Sordariomycetes</taxon>
        <taxon>Xylariomycetidae</taxon>
        <taxon>Xylariales</taxon>
        <taxon>Xylariaceae</taxon>
        <taxon>Xylaria</taxon>
    </lineage>
</organism>
<dbReference type="EMBL" id="VFLP01000017">
    <property type="protein sequence ID" value="TRX95222.1"/>
    <property type="molecule type" value="Genomic_DNA"/>
</dbReference>
<proteinExistence type="predicted"/>
<dbReference type="AlphaFoldDB" id="A0A553I4U7"/>
<evidence type="ECO:0000256" key="1">
    <source>
        <dbReference type="SAM" id="MobiDB-lite"/>
    </source>
</evidence>
<accession>A0A553I4U7</accession>
<evidence type="ECO:0000313" key="2">
    <source>
        <dbReference type="EMBL" id="TRX95222.1"/>
    </source>
</evidence>
<name>A0A553I4U7_9PEZI</name>
<evidence type="ECO:0000313" key="3">
    <source>
        <dbReference type="Proteomes" id="UP000319160"/>
    </source>
</evidence>
<comment type="caution">
    <text evidence="2">The sequence shown here is derived from an EMBL/GenBank/DDBJ whole genome shotgun (WGS) entry which is preliminary data.</text>
</comment>
<keyword evidence="3" id="KW-1185">Reference proteome</keyword>
<reference evidence="3" key="1">
    <citation type="submission" date="2019-06" db="EMBL/GenBank/DDBJ databases">
        <title>Draft genome sequence of the griseofulvin-producing fungus Xylaria cubensis strain G536.</title>
        <authorList>
            <person name="Mead M.E."/>
            <person name="Raja H.A."/>
            <person name="Steenwyk J.L."/>
            <person name="Knowles S.L."/>
            <person name="Oberlies N.H."/>
            <person name="Rokas A."/>
        </authorList>
    </citation>
    <scope>NUCLEOTIDE SEQUENCE [LARGE SCALE GENOMIC DNA]</scope>
    <source>
        <strain evidence="3">G536</strain>
    </source>
</reference>
<protein>
    <submittedName>
        <fullName evidence="2">Uncharacterized protein</fullName>
    </submittedName>
</protein>
<gene>
    <name evidence="2" type="ORF">FHL15_003914</name>
</gene>
<dbReference type="Proteomes" id="UP000319160">
    <property type="component" value="Unassembled WGS sequence"/>
</dbReference>